<sequence>MNIRTHKINNTTIAEIISDKEIIKHTEDALELLGNVYFQDIDKVIIHQKNLTTDFFDLKNKIAGDILQKFSNYRVYLVIIGDFSKFTSNSLRDFIYESNKGKHVNFVANIGDALKLFSR</sequence>
<comment type="caution">
    <text evidence="2">The sequence shown here is derived from an EMBL/GenBank/DDBJ whole genome shotgun (WGS) entry which is preliminary data.</text>
</comment>
<gene>
    <name evidence="2" type="ORF">C8P70_105124</name>
</gene>
<feature type="domain" description="DUF4180" evidence="1">
    <location>
        <begin position="9"/>
        <end position="114"/>
    </location>
</feature>
<dbReference type="EMBL" id="SOAG01000005">
    <property type="protein sequence ID" value="TDS64272.1"/>
    <property type="molecule type" value="Genomic_DNA"/>
</dbReference>
<organism evidence="2 3">
    <name type="scientific">Myroides indicus</name>
    <dbReference type="NCBI Taxonomy" id="1323422"/>
    <lineage>
        <taxon>Bacteria</taxon>
        <taxon>Pseudomonadati</taxon>
        <taxon>Bacteroidota</taxon>
        <taxon>Flavobacteriia</taxon>
        <taxon>Flavobacteriales</taxon>
        <taxon>Flavobacteriaceae</taxon>
        <taxon>Myroides</taxon>
    </lineage>
</organism>
<dbReference type="InterPro" id="IPR025438">
    <property type="entry name" value="DUF4180"/>
</dbReference>
<dbReference type="Proteomes" id="UP000295215">
    <property type="component" value="Unassembled WGS sequence"/>
</dbReference>
<dbReference type="OrthoDB" id="8595425at2"/>
<protein>
    <submittedName>
        <fullName evidence="2">Uncharacterized protein DUF4180</fullName>
    </submittedName>
</protein>
<proteinExistence type="predicted"/>
<dbReference type="RefSeq" id="WP_133711960.1">
    <property type="nucleotide sequence ID" value="NZ_SOAG01000005.1"/>
</dbReference>
<reference evidence="2 3" key="1">
    <citation type="submission" date="2019-03" db="EMBL/GenBank/DDBJ databases">
        <title>Genomic Encyclopedia of Archaeal and Bacterial Type Strains, Phase II (KMG-II): from individual species to whole genera.</title>
        <authorList>
            <person name="Goeker M."/>
        </authorList>
    </citation>
    <scope>NUCLEOTIDE SEQUENCE [LARGE SCALE GENOMIC DNA]</scope>
    <source>
        <strain evidence="2 3">DSM 28213</strain>
    </source>
</reference>
<evidence type="ECO:0000313" key="3">
    <source>
        <dbReference type="Proteomes" id="UP000295215"/>
    </source>
</evidence>
<keyword evidence="3" id="KW-1185">Reference proteome</keyword>
<dbReference type="Pfam" id="PF13788">
    <property type="entry name" value="DUF4180"/>
    <property type="match status" value="1"/>
</dbReference>
<name>A0A4R7F1T3_9FLAO</name>
<evidence type="ECO:0000259" key="1">
    <source>
        <dbReference type="Pfam" id="PF13788"/>
    </source>
</evidence>
<accession>A0A4R7F1T3</accession>
<dbReference type="AlphaFoldDB" id="A0A4R7F1T3"/>
<evidence type="ECO:0000313" key="2">
    <source>
        <dbReference type="EMBL" id="TDS64272.1"/>
    </source>
</evidence>